<dbReference type="EMBL" id="BBMR01000005">
    <property type="protein sequence ID" value="GAL20310.1"/>
    <property type="molecule type" value="Genomic_DNA"/>
</dbReference>
<accession>A0A090RXW5</accession>
<dbReference type="STRING" id="990268.JCM19235_4510"/>
<sequence length="151" mass="16139">MPWFEEHALGFLSQQEFEQVKQSLEETVRPAVVAAQANSLELYLALLAESESPNLNPLLKATEDNSVDWQSFFQEDVTLPSAYAITLVADADSTATEPNRAIMNAIASSIKQADLPASINVKVTGQAALDFDEIADANNSIAVAGTASLLG</sequence>
<evidence type="ECO:0000313" key="1">
    <source>
        <dbReference type="EMBL" id="GAL20310.1"/>
    </source>
</evidence>
<reference evidence="1 2" key="1">
    <citation type="submission" date="2014-09" db="EMBL/GenBank/DDBJ databases">
        <title>Vibrio maritimus JCM 19235. (C45) whole genome shotgun sequence.</title>
        <authorList>
            <person name="Sawabe T."/>
            <person name="Meirelles P."/>
            <person name="Nakanishi M."/>
            <person name="Sayaka M."/>
            <person name="Hattori M."/>
            <person name="Ohkuma M."/>
        </authorList>
    </citation>
    <scope>NUCLEOTIDE SEQUENCE [LARGE SCALE GENOMIC DNA]</scope>
    <source>
        <strain evidence="2">JCM19235</strain>
    </source>
</reference>
<evidence type="ECO:0000313" key="2">
    <source>
        <dbReference type="Proteomes" id="UP000029228"/>
    </source>
</evidence>
<keyword evidence="2" id="KW-1185">Reference proteome</keyword>
<comment type="caution">
    <text evidence="1">The sequence shown here is derived from an EMBL/GenBank/DDBJ whole genome shotgun (WGS) entry which is preliminary data.</text>
</comment>
<dbReference type="Proteomes" id="UP000029228">
    <property type="component" value="Unassembled WGS sequence"/>
</dbReference>
<organism evidence="1 2">
    <name type="scientific">Vibrio maritimus</name>
    <dbReference type="NCBI Taxonomy" id="990268"/>
    <lineage>
        <taxon>Bacteria</taxon>
        <taxon>Pseudomonadati</taxon>
        <taxon>Pseudomonadota</taxon>
        <taxon>Gammaproteobacteria</taxon>
        <taxon>Vibrionales</taxon>
        <taxon>Vibrionaceae</taxon>
        <taxon>Vibrio</taxon>
    </lineage>
</organism>
<dbReference type="AlphaFoldDB" id="A0A090RXW5"/>
<name>A0A090RXW5_9VIBR</name>
<gene>
    <name evidence="1" type="ORF">JCM19235_4510</name>
</gene>
<protein>
    <submittedName>
        <fullName evidence="1">Uncharacterized protein</fullName>
    </submittedName>
</protein>
<proteinExistence type="predicted"/>